<gene>
    <name evidence="1" type="ORF">DPMN_029080</name>
</gene>
<organism evidence="1 2">
    <name type="scientific">Dreissena polymorpha</name>
    <name type="common">Zebra mussel</name>
    <name type="synonym">Mytilus polymorpha</name>
    <dbReference type="NCBI Taxonomy" id="45954"/>
    <lineage>
        <taxon>Eukaryota</taxon>
        <taxon>Metazoa</taxon>
        <taxon>Spiralia</taxon>
        <taxon>Lophotrochozoa</taxon>
        <taxon>Mollusca</taxon>
        <taxon>Bivalvia</taxon>
        <taxon>Autobranchia</taxon>
        <taxon>Heteroconchia</taxon>
        <taxon>Euheterodonta</taxon>
        <taxon>Imparidentia</taxon>
        <taxon>Neoheterodontei</taxon>
        <taxon>Myida</taxon>
        <taxon>Dreissenoidea</taxon>
        <taxon>Dreissenidae</taxon>
        <taxon>Dreissena</taxon>
    </lineage>
</organism>
<proteinExistence type="predicted"/>
<comment type="caution">
    <text evidence="1">The sequence shown here is derived from an EMBL/GenBank/DDBJ whole genome shotgun (WGS) entry which is preliminary data.</text>
</comment>
<name>A0A9D4LY33_DREPO</name>
<sequence length="64" mass="7278">MWVREPVCVCVRERVCVCTYACVCALLCVRASERARDGRFMSLDDTFLAYEVLSFPGHCLLSQV</sequence>
<evidence type="ECO:0000313" key="1">
    <source>
        <dbReference type="EMBL" id="KAH3866029.1"/>
    </source>
</evidence>
<dbReference type="AlphaFoldDB" id="A0A9D4LY33"/>
<reference evidence="1" key="2">
    <citation type="submission" date="2020-11" db="EMBL/GenBank/DDBJ databases">
        <authorList>
            <person name="McCartney M.A."/>
            <person name="Auch B."/>
            <person name="Kono T."/>
            <person name="Mallez S."/>
            <person name="Becker A."/>
            <person name="Gohl D.M."/>
            <person name="Silverstein K.A.T."/>
            <person name="Koren S."/>
            <person name="Bechman K.B."/>
            <person name="Herman A."/>
            <person name="Abrahante J.E."/>
            <person name="Garbe J."/>
        </authorList>
    </citation>
    <scope>NUCLEOTIDE SEQUENCE</scope>
    <source>
        <strain evidence="1">Duluth1</strain>
        <tissue evidence="1">Whole animal</tissue>
    </source>
</reference>
<dbReference type="EMBL" id="JAIWYP010000002">
    <property type="protein sequence ID" value="KAH3866029.1"/>
    <property type="molecule type" value="Genomic_DNA"/>
</dbReference>
<accession>A0A9D4LY33</accession>
<evidence type="ECO:0000313" key="2">
    <source>
        <dbReference type="Proteomes" id="UP000828390"/>
    </source>
</evidence>
<keyword evidence="2" id="KW-1185">Reference proteome</keyword>
<dbReference type="Proteomes" id="UP000828390">
    <property type="component" value="Unassembled WGS sequence"/>
</dbReference>
<reference evidence="1" key="1">
    <citation type="journal article" date="2019" name="bioRxiv">
        <title>The Genome of the Zebra Mussel, Dreissena polymorpha: A Resource for Invasive Species Research.</title>
        <authorList>
            <person name="McCartney M.A."/>
            <person name="Auch B."/>
            <person name="Kono T."/>
            <person name="Mallez S."/>
            <person name="Zhang Y."/>
            <person name="Obille A."/>
            <person name="Becker A."/>
            <person name="Abrahante J.E."/>
            <person name="Garbe J."/>
            <person name="Badalamenti J.P."/>
            <person name="Herman A."/>
            <person name="Mangelson H."/>
            <person name="Liachko I."/>
            <person name="Sullivan S."/>
            <person name="Sone E.D."/>
            <person name="Koren S."/>
            <person name="Silverstein K.A.T."/>
            <person name="Beckman K.B."/>
            <person name="Gohl D.M."/>
        </authorList>
    </citation>
    <scope>NUCLEOTIDE SEQUENCE</scope>
    <source>
        <strain evidence="1">Duluth1</strain>
        <tissue evidence="1">Whole animal</tissue>
    </source>
</reference>
<protein>
    <submittedName>
        <fullName evidence="1">Uncharacterized protein</fullName>
    </submittedName>
</protein>